<dbReference type="EMBL" id="MNUJ01000010">
    <property type="protein sequence ID" value="OIN90118.1"/>
    <property type="molecule type" value="Genomic_DNA"/>
</dbReference>
<keyword evidence="1" id="KW-0812">Transmembrane</keyword>
<dbReference type="AlphaFoldDB" id="A0A1J4RW11"/>
<accession>A0A1J4RW11</accession>
<dbReference type="SUPFAM" id="SSF52833">
    <property type="entry name" value="Thioredoxin-like"/>
    <property type="match status" value="1"/>
</dbReference>
<comment type="caution">
    <text evidence="2">The sequence shown here is derived from an EMBL/GenBank/DDBJ whole genome shotgun (WGS) entry which is preliminary data.</text>
</comment>
<feature type="transmembrane region" description="Helical" evidence="1">
    <location>
        <begin position="6"/>
        <end position="27"/>
    </location>
</feature>
<evidence type="ECO:0000256" key="1">
    <source>
        <dbReference type="SAM" id="Phobius"/>
    </source>
</evidence>
<proteinExistence type="predicted"/>
<name>A0A1J4RW11_9BACT</name>
<keyword evidence="1" id="KW-0472">Membrane</keyword>
<evidence type="ECO:0008006" key="4">
    <source>
        <dbReference type="Google" id="ProtNLM"/>
    </source>
</evidence>
<evidence type="ECO:0000313" key="3">
    <source>
        <dbReference type="Proteomes" id="UP000182753"/>
    </source>
</evidence>
<dbReference type="Proteomes" id="UP000182753">
    <property type="component" value="Unassembled WGS sequence"/>
</dbReference>
<dbReference type="Gene3D" id="3.40.30.10">
    <property type="entry name" value="Glutaredoxin"/>
    <property type="match status" value="1"/>
</dbReference>
<gene>
    <name evidence="2" type="ORF">AUJ40_00580</name>
</gene>
<sequence length="158" mass="17585">MEKRKWILFLCIIIIVVLVGLGIIFFAGDRVGDKESQTISTENGQVAGTSTQTESKEYLEKLAKFMTNEGMVLYGAYWCPHCKDQKELFGDAVKYLDYVECDAKGEGANPDECLTKGIKSYPTWVYKGQKLESGGKTIQELAEIVGFSDQSFGDNQAQ</sequence>
<protein>
    <recommendedName>
        <fullName evidence="4">Thioredoxin domain-containing protein</fullName>
    </recommendedName>
</protein>
<evidence type="ECO:0000313" key="2">
    <source>
        <dbReference type="EMBL" id="OIN90118.1"/>
    </source>
</evidence>
<dbReference type="PANTHER" id="PTHR34573:SF1">
    <property type="entry name" value="VITAMIN K EPOXIDE REDUCTASE DOMAIN-CONTAINING PROTEIN"/>
    <property type="match status" value="1"/>
</dbReference>
<reference evidence="2 3" key="1">
    <citation type="journal article" date="2016" name="Environ. Microbiol.">
        <title>Genomic resolution of a cold subsurface aquifer community provides metabolic insights for novel microbes adapted to high CO concentrations.</title>
        <authorList>
            <person name="Probst A.J."/>
            <person name="Castelle C.J."/>
            <person name="Singh A."/>
            <person name="Brown C.T."/>
            <person name="Anantharaman K."/>
            <person name="Sharon I."/>
            <person name="Hug L.A."/>
            <person name="Burstein D."/>
            <person name="Emerson J.B."/>
            <person name="Thomas B.C."/>
            <person name="Banfield J.F."/>
        </authorList>
    </citation>
    <scope>NUCLEOTIDE SEQUENCE [LARGE SCALE GENOMIC DNA]</scope>
    <source>
        <strain evidence="2">CG1_02_42_45</strain>
    </source>
</reference>
<organism evidence="2 3">
    <name type="scientific">Candidatus Berkelbacteria bacterium CG1_02_42_45</name>
    <dbReference type="NCBI Taxonomy" id="1805036"/>
    <lineage>
        <taxon>Bacteria</taxon>
        <taxon>Candidatus Berkelbacteria</taxon>
    </lineage>
</organism>
<dbReference type="InterPro" id="IPR036249">
    <property type="entry name" value="Thioredoxin-like_sf"/>
</dbReference>
<dbReference type="PANTHER" id="PTHR34573">
    <property type="entry name" value="VKC DOMAIN-CONTAINING PROTEIN"/>
    <property type="match status" value="1"/>
</dbReference>
<keyword evidence="1" id="KW-1133">Transmembrane helix</keyword>